<dbReference type="Gene3D" id="3.30.565.10">
    <property type="entry name" value="Histidine kinase-like ATPase, C-terminal domain"/>
    <property type="match status" value="1"/>
</dbReference>
<gene>
    <name evidence="13" type="ORF">NX801_14995</name>
</gene>
<evidence type="ECO:0000259" key="11">
    <source>
        <dbReference type="PROSITE" id="PS50109"/>
    </source>
</evidence>
<name>A0ABT2CHQ9_9ACTN</name>
<dbReference type="EMBL" id="JANUGQ010000011">
    <property type="protein sequence ID" value="MCS0636943.1"/>
    <property type="molecule type" value="Genomic_DNA"/>
</dbReference>
<evidence type="ECO:0000256" key="7">
    <source>
        <dbReference type="ARBA" id="ARBA00022777"/>
    </source>
</evidence>
<evidence type="ECO:0000256" key="6">
    <source>
        <dbReference type="ARBA" id="ARBA00022692"/>
    </source>
</evidence>
<dbReference type="Pfam" id="PF05227">
    <property type="entry name" value="CHASE3"/>
    <property type="match status" value="1"/>
</dbReference>
<keyword evidence="7" id="KW-0418">Kinase</keyword>
<dbReference type="InterPro" id="IPR003660">
    <property type="entry name" value="HAMP_dom"/>
</dbReference>
<evidence type="ECO:0000256" key="5">
    <source>
        <dbReference type="ARBA" id="ARBA00022679"/>
    </source>
</evidence>
<dbReference type="Pfam" id="PF00512">
    <property type="entry name" value="HisKA"/>
    <property type="match status" value="1"/>
</dbReference>
<dbReference type="Pfam" id="PF00672">
    <property type="entry name" value="HAMP"/>
    <property type="match status" value="1"/>
</dbReference>
<evidence type="ECO:0000256" key="1">
    <source>
        <dbReference type="ARBA" id="ARBA00000085"/>
    </source>
</evidence>
<dbReference type="PANTHER" id="PTHR43304:SF1">
    <property type="entry name" value="PAC DOMAIN-CONTAINING PROTEIN"/>
    <property type="match status" value="1"/>
</dbReference>
<organism evidence="13 14">
    <name type="scientific">Streptomyces pyxinae</name>
    <dbReference type="NCBI Taxonomy" id="2970734"/>
    <lineage>
        <taxon>Bacteria</taxon>
        <taxon>Bacillati</taxon>
        <taxon>Actinomycetota</taxon>
        <taxon>Actinomycetes</taxon>
        <taxon>Kitasatosporales</taxon>
        <taxon>Streptomycetaceae</taxon>
        <taxon>Streptomyces</taxon>
    </lineage>
</organism>
<dbReference type="Proteomes" id="UP001431313">
    <property type="component" value="Unassembled WGS sequence"/>
</dbReference>
<proteinExistence type="predicted"/>
<sequence>MTSWTTQRWLTAGSGAALAVLLVLAACGAWLFGHSSEVSDRLVDRSTPALIASVRLEGALVDQETGVRGYGTSGNREFLEPYYAGQKQQRDAVERLRVLDAGDAEGAERLRAVLERAERWQSEFARPVVGSPAPLQTARQRAAEGKSAFDALRVAITAQQDHLQAQRDRARADLQHVRTLRNWVFSAIALVVLALMAAAFVGLRRAVGVPLAGLSSDVRRVASGHFDHPVAATGPADIRLLATDVEAMRHRLAEELAYSHRARAQLLARSTELKRSNAELEQFAYVASHDLQEPLRKVASFCQLLERRYGDRLDARGKQYIDFAVDGAHRMQNLINDLLTFSRVGRLHAEDVPVDLEHVLDGVRQSLSLALEETGTVLTHDPLPTVPGDPTQLTMLLQNLISNAVKFRTPGTPPRVRVGVRRTEAGEAGGAGFWELSVSDNGIGIDPEYAEKVFVIFQRLHTRDQYPGNGIGLALCKKIADYHGGGIRIDPDHSPGTRFVVTLAASREDAH</sequence>
<keyword evidence="8 10" id="KW-1133">Transmembrane helix</keyword>
<dbReference type="InterPro" id="IPR052162">
    <property type="entry name" value="Sensor_kinase/Photoreceptor"/>
</dbReference>
<feature type="domain" description="HAMP" evidence="12">
    <location>
        <begin position="205"/>
        <end position="257"/>
    </location>
</feature>
<dbReference type="InterPro" id="IPR003661">
    <property type="entry name" value="HisK_dim/P_dom"/>
</dbReference>
<accession>A0ABT2CHQ9</accession>
<dbReference type="CDD" id="cd06225">
    <property type="entry name" value="HAMP"/>
    <property type="match status" value="1"/>
</dbReference>
<dbReference type="PROSITE" id="PS50885">
    <property type="entry name" value="HAMP"/>
    <property type="match status" value="1"/>
</dbReference>
<dbReference type="SUPFAM" id="SSF47384">
    <property type="entry name" value="Homodimeric domain of signal transducing histidine kinase"/>
    <property type="match status" value="1"/>
</dbReference>
<dbReference type="PROSITE" id="PS50109">
    <property type="entry name" value="HIS_KIN"/>
    <property type="match status" value="1"/>
</dbReference>
<keyword evidence="4" id="KW-0597">Phosphoprotein</keyword>
<evidence type="ECO:0000256" key="3">
    <source>
        <dbReference type="ARBA" id="ARBA00012438"/>
    </source>
</evidence>
<dbReference type="Gene3D" id="1.10.287.130">
    <property type="match status" value="1"/>
</dbReference>
<dbReference type="SMART" id="SM00388">
    <property type="entry name" value="HisKA"/>
    <property type="match status" value="1"/>
</dbReference>
<dbReference type="SMART" id="SM00387">
    <property type="entry name" value="HATPase_c"/>
    <property type="match status" value="1"/>
</dbReference>
<comment type="catalytic activity">
    <reaction evidence="1">
        <text>ATP + protein L-histidine = ADP + protein N-phospho-L-histidine.</text>
        <dbReference type="EC" id="2.7.13.3"/>
    </reaction>
</comment>
<keyword evidence="14" id="KW-1185">Reference proteome</keyword>
<dbReference type="PANTHER" id="PTHR43304">
    <property type="entry name" value="PHYTOCHROME-LIKE PROTEIN CPH1"/>
    <property type="match status" value="1"/>
</dbReference>
<evidence type="ECO:0000259" key="12">
    <source>
        <dbReference type="PROSITE" id="PS50885"/>
    </source>
</evidence>
<keyword evidence="10" id="KW-0472">Membrane</keyword>
<feature type="transmembrane region" description="Helical" evidence="10">
    <location>
        <begin position="12"/>
        <end position="32"/>
    </location>
</feature>
<comment type="subcellular location">
    <subcellularLocation>
        <location evidence="2">Cell membrane</location>
    </subcellularLocation>
</comment>
<dbReference type="GO" id="GO:0005524">
    <property type="term" value="F:ATP binding"/>
    <property type="evidence" value="ECO:0007669"/>
    <property type="project" value="UniProtKB-KW"/>
</dbReference>
<dbReference type="SMART" id="SM00304">
    <property type="entry name" value="HAMP"/>
    <property type="match status" value="1"/>
</dbReference>
<dbReference type="EC" id="2.7.13.3" evidence="3"/>
<dbReference type="CDD" id="cd00082">
    <property type="entry name" value="HisKA"/>
    <property type="match status" value="1"/>
</dbReference>
<dbReference type="InterPro" id="IPR036890">
    <property type="entry name" value="HATPase_C_sf"/>
</dbReference>
<keyword evidence="6 10" id="KW-0812">Transmembrane</keyword>
<comment type="caution">
    <text evidence="13">The sequence shown here is derived from an EMBL/GenBank/DDBJ whole genome shotgun (WGS) entry which is preliminary data.</text>
</comment>
<dbReference type="InterPro" id="IPR004358">
    <property type="entry name" value="Sig_transdc_His_kin-like_C"/>
</dbReference>
<keyword evidence="9" id="KW-0902">Two-component regulatory system</keyword>
<keyword evidence="13" id="KW-0547">Nucleotide-binding</keyword>
<dbReference type="Gene3D" id="6.10.340.10">
    <property type="match status" value="1"/>
</dbReference>
<keyword evidence="13" id="KW-0067">ATP-binding</keyword>
<dbReference type="InterPro" id="IPR007891">
    <property type="entry name" value="CHASE3"/>
</dbReference>
<dbReference type="SUPFAM" id="SSF55874">
    <property type="entry name" value="ATPase domain of HSP90 chaperone/DNA topoisomerase II/histidine kinase"/>
    <property type="match status" value="1"/>
</dbReference>
<dbReference type="InterPro" id="IPR005467">
    <property type="entry name" value="His_kinase_dom"/>
</dbReference>
<evidence type="ECO:0000256" key="2">
    <source>
        <dbReference type="ARBA" id="ARBA00004236"/>
    </source>
</evidence>
<dbReference type="Pfam" id="PF02518">
    <property type="entry name" value="HATPase_c"/>
    <property type="match status" value="1"/>
</dbReference>
<keyword evidence="5" id="KW-0808">Transferase</keyword>
<dbReference type="RefSeq" id="WP_258788204.1">
    <property type="nucleotide sequence ID" value="NZ_JANUGQ010000011.1"/>
</dbReference>
<dbReference type="InterPro" id="IPR003594">
    <property type="entry name" value="HATPase_dom"/>
</dbReference>
<dbReference type="PRINTS" id="PR00344">
    <property type="entry name" value="BCTRLSENSOR"/>
</dbReference>
<evidence type="ECO:0000256" key="10">
    <source>
        <dbReference type="SAM" id="Phobius"/>
    </source>
</evidence>
<evidence type="ECO:0000256" key="8">
    <source>
        <dbReference type="ARBA" id="ARBA00022989"/>
    </source>
</evidence>
<feature type="domain" description="Histidine kinase" evidence="11">
    <location>
        <begin position="286"/>
        <end position="507"/>
    </location>
</feature>
<dbReference type="CDD" id="cd19410">
    <property type="entry name" value="HK9-like_sensor"/>
    <property type="match status" value="1"/>
</dbReference>
<protein>
    <recommendedName>
        <fullName evidence="3">histidine kinase</fullName>
        <ecNumber evidence="3">2.7.13.3</ecNumber>
    </recommendedName>
</protein>
<evidence type="ECO:0000256" key="9">
    <source>
        <dbReference type="ARBA" id="ARBA00023012"/>
    </source>
</evidence>
<evidence type="ECO:0000313" key="13">
    <source>
        <dbReference type="EMBL" id="MCS0636943.1"/>
    </source>
</evidence>
<dbReference type="InterPro" id="IPR036097">
    <property type="entry name" value="HisK_dim/P_sf"/>
</dbReference>
<feature type="transmembrane region" description="Helical" evidence="10">
    <location>
        <begin position="183"/>
        <end position="203"/>
    </location>
</feature>
<evidence type="ECO:0000313" key="14">
    <source>
        <dbReference type="Proteomes" id="UP001431313"/>
    </source>
</evidence>
<evidence type="ECO:0000256" key="4">
    <source>
        <dbReference type="ARBA" id="ARBA00022553"/>
    </source>
</evidence>
<reference evidence="13" key="1">
    <citation type="submission" date="2022-08" db="EMBL/GenBank/DDBJ databases">
        <authorList>
            <person name="Somphong A."/>
            <person name="Phongsopitanun W."/>
        </authorList>
    </citation>
    <scope>NUCLEOTIDE SEQUENCE</scope>
    <source>
        <strain evidence="13">LP05-1</strain>
    </source>
</reference>